<comment type="caution">
    <text evidence="7">The sequence shown here is derived from an EMBL/GenBank/DDBJ whole genome shotgun (WGS) entry which is preliminary data.</text>
</comment>
<dbReference type="PANTHER" id="PTHR42987">
    <property type="entry name" value="PEPTIDASE S49"/>
    <property type="match status" value="1"/>
</dbReference>
<accession>A0A5C5ZE94</accession>
<dbReference type="Gene3D" id="6.20.330.10">
    <property type="match status" value="1"/>
</dbReference>
<gene>
    <name evidence="7" type="primary">sppA_1</name>
    <name evidence="7" type="ORF">Pla123a_01940</name>
</gene>
<dbReference type="NCBIfam" id="TIGR00706">
    <property type="entry name" value="SppA_dom"/>
    <property type="match status" value="1"/>
</dbReference>
<sequence>MSPDAQSPQTIVIQQKESLFGRFGKVLVAVVVILIFSLIGLSAQYQQYFSEPGGPQEKYHSLSKTATDKVAIITVAGTIIEGDDFVKKQIDLVREDDSVKALVLRVNSPGGTVTYSDYLLHHLNELKVAKGGDEFPVVVSMGSLCASGGYYIAMAVGDQEDAIFAEPTSWTGSIGVVIPHYNLAGLMDEYGVSEDSITSGKFKRMGSPTREMREDERELFQELVDETYQDFRDIVKSGRPKFREDDAALDEVAQGQIFTAKQAVANGLVDQIGFIEQAVERACELAGVSVDGVRCVQYKKQLTPFDALMNAQAASNSRGPLGELRSFFDLTTPRAYYLYTTLPTMMQR</sequence>
<dbReference type="EMBL" id="SJPO01000001">
    <property type="protein sequence ID" value="TWT85387.1"/>
    <property type="molecule type" value="Genomic_DNA"/>
</dbReference>
<dbReference type="Proteomes" id="UP000318478">
    <property type="component" value="Unassembled WGS sequence"/>
</dbReference>
<dbReference type="Pfam" id="PF01343">
    <property type="entry name" value="Peptidase_S49"/>
    <property type="match status" value="1"/>
</dbReference>
<dbReference type="EC" id="3.4.21.-" evidence="7"/>
<evidence type="ECO:0000256" key="2">
    <source>
        <dbReference type="ARBA" id="ARBA00022670"/>
    </source>
</evidence>
<dbReference type="PANTHER" id="PTHR42987:SF4">
    <property type="entry name" value="PROTEASE SOHB-RELATED"/>
    <property type="match status" value="1"/>
</dbReference>
<evidence type="ECO:0000313" key="8">
    <source>
        <dbReference type="Proteomes" id="UP000318478"/>
    </source>
</evidence>
<dbReference type="InterPro" id="IPR029045">
    <property type="entry name" value="ClpP/crotonase-like_dom_sf"/>
</dbReference>
<dbReference type="SUPFAM" id="SSF52096">
    <property type="entry name" value="ClpP/crotonase"/>
    <property type="match status" value="1"/>
</dbReference>
<keyword evidence="5" id="KW-0812">Transmembrane</keyword>
<dbReference type="InterPro" id="IPR047272">
    <property type="entry name" value="S49_SppA_C"/>
</dbReference>
<dbReference type="RefSeq" id="WP_146583655.1">
    <property type="nucleotide sequence ID" value="NZ_SJPO01000001.1"/>
</dbReference>
<organism evidence="7 8">
    <name type="scientific">Posidoniimonas polymericola</name>
    <dbReference type="NCBI Taxonomy" id="2528002"/>
    <lineage>
        <taxon>Bacteria</taxon>
        <taxon>Pseudomonadati</taxon>
        <taxon>Planctomycetota</taxon>
        <taxon>Planctomycetia</taxon>
        <taxon>Pirellulales</taxon>
        <taxon>Lacipirellulaceae</taxon>
        <taxon>Posidoniimonas</taxon>
    </lineage>
</organism>
<keyword evidence="5" id="KW-1133">Transmembrane helix</keyword>
<dbReference type="AlphaFoldDB" id="A0A5C5ZE94"/>
<dbReference type="GO" id="GO:0006508">
    <property type="term" value="P:proteolysis"/>
    <property type="evidence" value="ECO:0007669"/>
    <property type="project" value="UniProtKB-KW"/>
</dbReference>
<dbReference type="CDD" id="cd07023">
    <property type="entry name" value="S49_Sppa_N_C"/>
    <property type="match status" value="1"/>
</dbReference>
<keyword evidence="2" id="KW-0645">Protease</keyword>
<reference evidence="7 8" key="1">
    <citation type="submission" date="2019-02" db="EMBL/GenBank/DDBJ databases">
        <title>Deep-cultivation of Planctomycetes and their phenomic and genomic characterization uncovers novel biology.</title>
        <authorList>
            <person name="Wiegand S."/>
            <person name="Jogler M."/>
            <person name="Boedeker C."/>
            <person name="Pinto D."/>
            <person name="Vollmers J."/>
            <person name="Rivas-Marin E."/>
            <person name="Kohn T."/>
            <person name="Peeters S.H."/>
            <person name="Heuer A."/>
            <person name="Rast P."/>
            <person name="Oberbeckmann S."/>
            <person name="Bunk B."/>
            <person name="Jeske O."/>
            <person name="Meyerdierks A."/>
            <person name="Storesund J.E."/>
            <person name="Kallscheuer N."/>
            <person name="Luecker S."/>
            <person name="Lage O.M."/>
            <person name="Pohl T."/>
            <person name="Merkel B.J."/>
            <person name="Hornburger P."/>
            <person name="Mueller R.-W."/>
            <person name="Bruemmer F."/>
            <person name="Labrenz M."/>
            <person name="Spormann A.M."/>
            <person name="Op Den Camp H."/>
            <person name="Overmann J."/>
            <person name="Amann R."/>
            <person name="Jetten M.S.M."/>
            <person name="Mascher T."/>
            <person name="Medema M.H."/>
            <person name="Devos D.P."/>
            <person name="Kaster A.-K."/>
            <person name="Ovreas L."/>
            <person name="Rohde M."/>
            <person name="Galperin M.Y."/>
            <person name="Jogler C."/>
        </authorList>
    </citation>
    <scope>NUCLEOTIDE SEQUENCE [LARGE SCALE GENOMIC DNA]</scope>
    <source>
        <strain evidence="7 8">Pla123a</strain>
    </source>
</reference>
<evidence type="ECO:0000313" key="7">
    <source>
        <dbReference type="EMBL" id="TWT85387.1"/>
    </source>
</evidence>
<proteinExistence type="inferred from homology"/>
<dbReference type="Gene3D" id="3.90.226.10">
    <property type="entry name" value="2-enoyl-CoA Hydratase, Chain A, domain 1"/>
    <property type="match status" value="1"/>
</dbReference>
<evidence type="ECO:0000256" key="4">
    <source>
        <dbReference type="ARBA" id="ARBA00022825"/>
    </source>
</evidence>
<keyword evidence="8" id="KW-1185">Reference proteome</keyword>
<evidence type="ECO:0000256" key="3">
    <source>
        <dbReference type="ARBA" id="ARBA00022801"/>
    </source>
</evidence>
<dbReference type="GO" id="GO:0008236">
    <property type="term" value="F:serine-type peptidase activity"/>
    <property type="evidence" value="ECO:0007669"/>
    <property type="project" value="UniProtKB-KW"/>
</dbReference>
<evidence type="ECO:0000259" key="6">
    <source>
        <dbReference type="Pfam" id="PF01343"/>
    </source>
</evidence>
<evidence type="ECO:0000256" key="1">
    <source>
        <dbReference type="ARBA" id="ARBA00008683"/>
    </source>
</evidence>
<feature type="domain" description="Peptidase S49" evidence="6">
    <location>
        <begin position="134"/>
        <end position="288"/>
    </location>
</feature>
<protein>
    <submittedName>
        <fullName evidence="7">Putative signal peptide peptidase SppA</fullName>
        <ecNumber evidence="7">3.4.21.-</ecNumber>
    </submittedName>
</protein>
<keyword evidence="4" id="KW-0720">Serine protease</keyword>
<dbReference type="InterPro" id="IPR002142">
    <property type="entry name" value="Peptidase_S49"/>
</dbReference>
<evidence type="ECO:0000256" key="5">
    <source>
        <dbReference type="SAM" id="Phobius"/>
    </source>
</evidence>
<dbReference type="InterPro" id="IPR004635">
    <property type="entry name" value="Pept_S49_SppA"/>
</dbReference>
<feature type="transmembrane region" description="Helical" evidence="5">
    <location>
        <begin position="26"/>
        <end position="45"/>
    </location>
</feature>
<keyword evidence="5" id="KW-0472">Membrane</keyword>
<comment type="similarity">
    <text evidence="1">Belongs to the peptidase S49 family.</text>
</comment>
<keyword evidence="3 7" id="KW-0378">Hydrolase</keyword>
<dbReference type="OrthoDB" id="9764363at2"/>
<name>A0A5C5ZE94_9BACT</name>